<dbReference type="KEGG" id="naci:NUH88_19990"/>
<name>A0A9J7APY2_9PROT</name>
<dbReference type="SMART" id="SM00922">
    <property type="entry name" value="MR_MLE"/>
    <property type="match status" value="1"/>
</dbReference>
<dbReference type="PANTHER" id="PTHR48080">
    <property type="entry name" value="D-GALACTONATE DEHYDRATASE-RELATED"/>
    <property type="match status" value="1"/>
</dbReference>
<proteinExistence type="predicted"/>
<dbReference type="InterPro" id="IPR036849">
    <property type="entry name" value="Enolase-like_C_sf"/>
</dbReference>
<dbReference type="InterPro" id="IPR034593">
    <property type="entry name" value="DgoD-like"/>
</dbReference>
<keyword evidence="1" id="KW-0456">Lyase</keyword>
<dbReference type="SFLD" id="SFLDG00179">
    <property type="entry name" value="mandelate_racemase"/>
    <property type="match status" value="1"/>
</dbReference>
<dbReference type="AlphaFoldDB" id="A0A9J7APY2"/>
<dbReference type="SFLD" id="SFLDS00001">
    <property type="entry name" value="Enolase"/>
    <property type="match status" value="1"/>
</dbReference>
<feature type="domain" description="Mandelate racemase/muconate lactonizing enzyme C-terminal" evidence="2">
    <location>
        <begin position="156"/>
        <end position="266"/>
    </location>
</feature>
<dbReference type="Pfam" id="PF13378">
    <property type="entry name" value="MR_MLE_C"/>
    <property type="match status" value="1"/>
</dbReference>
<dbReference type="Pfam" id="PF02746">
    <property type="entry name" value="MR_MLE_N"/>
    <property type="match status" value="1"/>
</dbReference>
<dbReference type="CDD" id="cd03316">
    <property type="entry name" value="MR_like"/>
    <property type="match status" value="1"/>
</dbReference>
<dbReference type="InterPro" id="IPR029017">
    <property type="entry name" value="Enolase-like_N"/>
</dbReference>
<sequence length="400" mass="43957">MAAKVSAIETIRVEEFPNLLWVRVIADDGSDGLGETFYGPGAAEAHIHDIIAPYLLGKDPHRIEQHQRHLTGYVGFSGAGAEMRGRSAVDIALWDLFAKSKDMPLHQALGGAVRDSIRVYNTCAGTRYVQNRPTQGTDNFGLDVSSDGYEDLNAFLNRADELAASLLDMGITAMKIWPFDYAAEATSGHYISPRDLATAMAPFEKIREKHGDRMDIMAELHSMWDRPTAIKVCRALESIDPLWVEDPVFMDHLSSLDEVARATAAPIAVGETRGGRADYRQLLEMESLSLIITDIAWGGGVSEARKMAAMADAWHVPVAFHDCTGPVVLATSTHLALHTTNCFIQEMVRAFYYGWYGTLVTQLPPVENGMIRAPEGAGHGLSLQPDILKRPDCHIRRSAL</sequence>
<evidence type="ECO:0000313" key="4">
    <source>
        <dbReference type="Proteomes" id="UP001060336"/>
    </source>
</evidence>
<dbReference type="InterPro" id="IPR013341">
    <property type="entry name" value="Mandelate_racemase_N_dom"/>
</dbReference>
<reference evidence="3" key="1">
    <citation type="submission" date="2022-08" db="EMBL/GenBank/DDBJ databases">
        <title>Nisaea acidiphila sp. nov., isolated from a marine algal debris and emended description of the genus Nisaea Urios et al. 2008.</title>
        <authorList>
            <person name="Kwon K."/>
        </authorList>
    </citation>
    <scope>NUCLEOTIDE SEQUENCE</scope>
    <source>
        <strain evidence="3">MEBiC11861</strain>
    </source>
</reference>
<dbReference type="SUPFAM" id="SSF51604">
    <property type="entry name" value="Enolase C-terminal domain-like"/>
    <property type="match status" value="1"/>
</dbReference>
<dbReference type="InterPro" id="IPR013342">
    <property type="entry name" value="Mandelate_racemase_C"/>
</dbReference>
<dbReference type="InterPro" id="IPR029065">
    <property type="entry name" value="Enolase_C-like"/>
</dbReference>
<dbReference type="Gene3D" id="3.30.390.10">
    <property type="entry name" value="Enolase-like, N-terminal domain"/>
    <property type="match status" value="1"/>
</dbReference>
<dbReference type="Gene3D" id="3.20.20.120">
    <property type="entry name" value="Enolase-like C-terminal domain"/>
    <property type="match status" value="1"/>
</dbReference>
<evidence type="ECO:0000259" key="2">
    <source>
        <dbReference type="SMART" id="SM00922"/>
    </source>
</evidence>
<accession>A0A9J7APY2</accession>
<dbReference type="EMBL" id="CP102480">
    <property type="protein sequence ID" value="UUX49667.1"/>
    <property type="molecule type" value="Genomic_DNA"/>
</dbReference>
<dbReference type="SUPFAM" id="SSF54826">
    <property type="entry name" value="Enolase N-terminal domain-like"/>
    <property type="match status" value="1"/>
</dbReference>
<dbReference type="RefSeq" id="WP_257768467.1">
    <property type="nucleotide sequence ID" value="NZ_CP102480.1"/>
</dbReference>
<protein>
    <submittedName>
        <fullName evidence="3">Mandelate racemase/muconate lactonizing enzyme family protein</fullName>
    </submittedName>
</protein>
<dbReference type="Proteomes" id="UP001060336">
    <property type="component" value="Chromosome"/>
</dbReference>
<evidence type="ECO:0000313" key="3">
    <source>
        <dbReference type="EMBL" id="UUX49667.1"/>
    </source>
</evidence>
<dbReference type="GO" id="GO:0016829">
    <property type="term" value="F:lyase activity"/>
    <property type="evidence" value="ECO:0007669"/>
    <property type="project" value="UniProtKB-KW"/>
</dbReference>
<evidence type="ECO:0000256" key="1">
    <source>
        <dbReference type="ARBA" id="ARBA00023239"/>
    </source>
</evidence>
<organism evidence="3 4">
    <name type="scientific">Nisaea acidiphila</name>
    <dbReference type="NCBI Taxonomy" id="1862145"/>
    <lineage>
        <taxon>Bacteria</taxon>
        <taxon>Pseudomonadati</taxon>
        <taxon>Pseudomonadota</taxon>
        <taxon>Alphaproteobacteria</taxon>
        <taxon>Rhodospirillales</taxon>
        <taxon>Thalassobaculaceae</taxon>
        <taxon>Nisaea</taxon>
    </lineage>
</organism>
<gene>
    <name evidence="3" type="ORF">NUH88_19990</name>
</gene>
<dbReference type="PANTHER" id="PTHR48080:SF2">
    <property type="entry name" value="D-GALACTONATE DEHYDRATASE"/>
    <property type="match status" value="1"/>
</dbReference>
<keyword evidence="4" id="KW-1185">Reference proteome</keyword>